<dbReference type="EMBL" id="JATAAI010000009">
    <property type="protein sequence ID" value="KAK1743386.1"/>
    <property type="molecule type" value="Genomic_DNA"/>
</dbReference>
<name>A0AAD8YC23_9STRA</name>
<feature type="compositionally biased region" description="Polar residues" evidence="1">
    <location>
        <begin position="103"/>
        <end position="114"/>
    </location>
</feature>
<reference evidence="3" key="1">
    <citation type="submission" date="2023-06" db="EMBL/GenBank/DDBJ databases">
        <title>Survivors Of The Sea: Transcriptome response of Skeletonema marinoi to long-term dormancy.</title>
        <authorList>
            <person name="Pinder M.I.M."/>
            <person name="Kourtchenko O."/>
            <person name="Robertson E.K."/>
            <person name="Larsson T."/>
            <person name="Maumus F."/>
            <person name="Osuna-Cruz C.M."/>
            <person name="Vancaester E."/>
            <person name="Stenow R."/>
            <person name="Vandepoele K."/>
            <person name="Ploug H."/>
            <person name="Bruchert V."/>
            <person name="Godhe A."/>
            <person name="Topel M."/>
        </authorList>
    </citation>
    <scope>NUCLEOTIDE SEQUENCE</scope>
    <source>
        <strain evidence="3">R05AC</strain>
    </source>
</reference>
<protein>
    <submittedName>
        <fullName evidence="3">Uncharacterized protein</fullName>
    </submittedName>
</protein>
<evidence type="ECO:0000256" key="1">
    <source>
        <dbReference type="SAM" id="MobiDB-lite"/>
    </source>
</evidence>
<dbReference type="AlphaFoldDB" id="A0AAD8YC23"/>
<dbReference type="EMBL" id="JATAAI010000009">
    <property type="protein sequence ID" value="KAK1743387.1"/>
    <property type="molecule type" value="Genomic_DNA"/>
</dbReference>
<proteinExistence type="predicted"/>
<evidence type="ECO:0000313" key="4">
    <source>
        <dbReference type="Proteomes" id="UP001224775"/>
    </source>
</evidence>
<evidence type="ECO:0000313" key="2">
    <source>
        <dbReference type="EMBL" id="KAK1743386.1"/>
    </source>
</evidence>
<evidence type="ECO:0000313" key="3">
    <source>
        <dbReference type="EMBL" id="KAK1743387.1"/>
    </source>
</evidence>
<organism evidence="3 4">
    <name type="scientific">Skeletonema marinoi</name>
    <dbReference type="NCBI Taxonomy" id="267567"/>
    <lineage>
        <taxon>Eukaryota</taxon>
        <taxon>Sar</taxon>
        <taxon>Stramenopiles</taxon>
        <taxon>Ochrophyta</taxon>
        <taxon>Bacillariophyta</taxon>
        <taxon>Coscinodiscophyceae</taxon>
        <taxon>Thalassiosirophycidae</taxon>
        <taxon>Thalassiosirales</taxon>
        <taxon>Skeletonemataceae</taxon>
        <taxon>Skeletonema</taxon>
        <taxon>Skeletonema marinoi-dohrnii complex</taxon>
    </lineage>
</organism>
<sequence>MSPSSAGSSSRTSRSKLYERYDVEVPNVSSSNANNNLKKWRGGWFKSDRDEATERQQQQLPPDQWTNIEMIRYIFNNSTFKSKLIAILVIMILSSIIRSTLSFHNNTGRSNNNDLETKRGPVMTKYGLRPEKMDPDSHKRSNPFAAPGHQSFMEGVLEVKRVKKRENPPPPPPVQNQQQQQKQKQESLHLETNPSQTQGKRLPQQTRKQAPEKRAKGRKMPSD</sequence>
<feature type="region of interest" description="Disordered" evidence="1">
    <location>
        <begin position="103"/>
        <end position="223"/>
    </location>
</feature>
<dbReference type="Proteomes" id="UP001224775">
    <property type="component" value="Unassembled WGS sequence"/>
</dbReference>
<feature type="compositionally biased region" description="Basic and acidic residues" evidence="1">
    <location>
        <begin position="209"/>
        <end position="223"/>
    </location>
</feature>
<feature type="compositionally biased region" description="Polar residues" evidence="1">
    <location>
        <begin position="190"/>
        <end position="208"/>
    </location>
</feature>
<accession>A0AAD8YC23</accession>
<feature type="compositionally biased region" description="Basic and acidic residues" evidence="1">
    <location>
        <begin position="128"/>
        <end position="139"/>
    </location>
</feature>
<gene>
    <name evidence="2" type="ORF">QTG54_006007</name>
    <name evidence="3" type="ORF">QTG54_006008</name>
</gene>
<comment type="caution">
    <text evidence="3">The sequence shown here is derived from an EMBL/GenBank/DDBJ whole genome shotgun (WGS) entry which is preliminary data.</text>
</comment>
<keyword evidence="4" id="KW-1185">Reference proteome</keyword>